<protein>
    <recommendedName>
        <fullName evidence="3">F-box domain-containing protein</fullName>
    </recommendedName>
</protein>
<dbReference type="AlphaFoldDB" id="A0A9W8MDD2"/>
<sequence>MFIRALFSYLVPRPEIKWVGSCIFVVSIVYTFLISRLTVTPTPIDIIPTPDIKRAKRLRRIHQEFEARQRRIRKGPFPIAELPPELTLQILGHCAESQSTVANLVLVSRRVQALTYEACLPGMAIRLVGEQQVESFDRFLLSKSHLLPYIHNLWVTPLQEKYYPAAIRILKKCTNVRSLAVNGRLLKESVTSPYIGYRIQHTHCRSLALLHTSSEGWASLFAPSAHQFLEQITHLRIVGDRIPVEFNFPLPNLRSFSYVLNRNVPNLAYGERILKDKDGFPNLHTVVLTGERRGKGRGARITKLKETKLFVFEVPAERTDMLMWCDNTHGKGFWQLCAK</sequence>
<organism evidence="1 2">
    <name type="scientific">Candolleomyces eurysporus</name>
    <dbReference type="NCBI Taxonomy" id="2828524"/>
    <lineage>
        <taxon>Eukaryota</taxon>
        <taxon>Fungi</taxon>
        <taxon>Dikarya</taxon>
        <taxon>Basidiomycota</taxon>
        <taxon>Agaricomycotina</taxon>
        <taxon>Agaricomycetes</taxon>
        <taxon>Agaricomycetidae</taxon>
        <taxon>Agaricales</taxon>
        <taxon>Agaricineae</taxon>
        <taxon>Psathyrellaceae</taxon>
        <taxon>Candolleomyces</taxon>
    </lineage>
</organism>
<proteinExistence type="predicted"/>
<keyword evidence="2" id="KW-1185">Reference proteome</keyword>
<accession>A0A9W8MDD2</accession>
<evidence type="ECO:0008006" key="3">
    <source>
        <dbReference type="Google" id="ProtNLM"/>
    </source>
</evidence>
<evidence type="ECO:0000313" key="2">
    <source>
        <dbReference type="Proteomes" id="UP001140091"/>
    </source>
</evidence>
<dbReference type="OrthoDB" id="2963292at2759"/>
<feature type="non-terminal residue" evidence="1">
    <location>
        <position position="339"/>
    </location>
</feature>
<evidence type="ECO:0000313" key="1">
    <source>
        <dbReference type="EMBL" id="KAJ2926406.1"/>
    </source>
</evidence>
<gene>
    <name evidence="1" type="ORF">H1R20_g10697</name>
</gene>
<dbReference type="EMBL" id="JANBPK010001062">
    <property type="protein sequence ID" value="KAJ2926406.1"/>
    <property type="molecule type" value="Genomic_DNA"/>
</dbReference>
<comment type="caution">
    <text evidence="1">The sequence shown here is derived from an EMBL/GenBank/DDBJ whole genome shotgun (WGS) entry which is preliminary data.</text>
</comment>
<reference evidence="1" key="1">
    <citation type="submission" date="2022-06" db="EMBL/GenBank/DDBJ databases">
        <title>Genome Sequence of Candolleomyces eurysporus.</title>
        <authorList>
            <person name="Buettner E."/>
        </authorList>
    </citation>
    <scope>NUCLEOTIDE SEQUENCE</scope>
    <source>
        <strain evidence="1">VTCC 930004</strain>
    </source>
</reference>
<name>A0A9W8MDD2_9AGAR</name>
<dbReference type="Proteomes" id="UP001140091">
    <property type="component" value="Unassembled WGS sequence"/>
</dbReference>